<feature type="domain" description="Xrn1 helical" evidence="8">
    <location>
        <begin position="184"/>
        <end position="511"/>
    </location>
</feature>
<evidence type="ECO:0000256" key="6">
    <source>
        <dbReference type="SAM" id="MobiDB-lite"/>
    </source>
</evidence>
<feature type="region of interest" description="Disordered" evidence="6">
    <location>
        <begin position="1398"/>
        <end position="1513"/>
    </location>
</feature>
<keyword evidence="5" id="KW-0963">Cytoplasm</keyword>
<feature type="compositionally biased region" description="Basic residues" evidence="6">
    <location>
        <begin position="1594"/>
        <end position="1605"/>
    </location>
</feature>
<dbReference type="EC" id="3.1.13.-" evidence="5"/>
<dbReference type="InterPro" id="IPR047007">
    <property type="entry name" value="XRN1_D1_sf"/>
</dbReference>
<dbReference type="InterPro" id="IPR047008">
    <property type="entry name" value="XRN1_SH3_sf"/>
</dbReference>
<feature type="compositionally biased region" description="Basic and acidic residues" evidence="6">
    <location>
        <begin position="1354"/>
        <end position="1377"/>
    </location>
</feature>
<dbReference type="EMBL" id="OU015568">
    <property type="protein sequence ID" value="CAG5086429.1"/>
    <property type="molecule type" value="Genomic_DNA"/>
</dbReference>
<dbReference type="InterPro" id="IPR041106">
    <property type="entry name" value="XRN1_D2_D3"/>
</dbReference>
<dbReference type="Pfam" id="PF03159">
    <property type="entry name" value="XRN_N"/>
    <property type="match status" value="1"/>
</dbReference>
<comment type="subcellular location">
    <subcellularLocation>
        <location evidence="5">Cytoplasm</location>
    </subcellularLocation>
</comment>
<evidence type="ECO:0000256" key="1">
    <source>
        <dbReference type="ARBA" id="ARBA00022722"/>
    </source>
</evidence>
<keyword evidence="2 5" id="KW-0378">Hydrolase</keyword>
<evidence type="ECO:0000259" key="9">
    <source>
        <dbReference type="Pfam" id="PF18129"/>
    </source>
</evidence>
<evidence type="ECO:0000259" key="11">
    <source>
        <dbReference type="Pfam" id="PF18334"/>
    </source>
</evidence>
<feature type="region of interest" description="Disordered" evidence="6">
    <location>
        <begin position="1"/>
        <end position="47"/>
    </location>
</feature>
<proteinExistence type="inferred from homology"/>
<dbReference type="Proteomes" id="UP001158576">
    <property type="component" value="Chromosome PAR"/>
</dbReference>
<dbReference type="CDD" id="cd18673">
    <property type="entry name" value="PIN_XRN1-2-like"/>
    <property type="match status" value="1"/>
</dbReference>
<dbReference type="InterPro" id="IPR004859">
    <property type="entry name" value="Xrn1_N"/>
</dbReference>
<evidence type="ECO:0000256" key="3">
    <source>
        <dbReference type="ARBA" id="ARBA00022839"/>
    </source>
</evidence>
<keyword evidence="1 5" id="KW-0540">Nuclease</keyword>
<dbReference type="PIRSF" id="PIRSF006743">
    <property type="entry name" value="Exonuclease_Xnr1"/>
    <property type="match status" value="1"/>
</dbReference>
<evidence type="ECO:0000313" key="13">
    <source>
        <dbReference type="Proteomes" id="UP001158576"/>
    </source>
</evidence>
<accession>A0ABN7RY74</accession>
<protein>
    <recommendedName>
        <fullName evidence="5">5'-3' exoribonuclease 1</fullName>
        <ecNumber evidence="5">3.1.13.-</ecNumber>
    </recommendedName>
</protein>
<feature type="region of interest" description="Disordered" evidence="6">
    <location>
        <begin position="1288"/>
        <end position="1327"/>
    </location>
</feature>
<dbReference type="Gene3D" id="2.30.30.750">
    <property type="match status" value="1"/>
</dbReference>
<evidence type="ECO:0000313" key="12">
    <source>
        <dbReference type="EMBL" id="CAG5086429.1"/>
    </source>
</evidence>
<reference evidence="12 13" key="1">
    <citation type="submission" date="2021-04" db="EMBL/GenBank/DDBJ databases">
        <authorList>
            <person name="Bliznina A."/>
        </authorList>
    </citation>
    <scope>NUCLEOTIDE SEQUENCE [LARGE SCALE GENOMIC DNA]</scope>
</reference>
<dbReference type="Pfam" id="PF18129">
    <property type="entry name" value="SH3_12"/>
    <property type="match status" value="1"/>
</dbReference>
<name>A0ABN7RY74_OIKDI</name>
<comment type="similarity">
    <text evidence="4 5">Belongs to the 5'-3' exonuclease family.</text>
</comment>
<organism evidence="12 13">
    <name type="scientific">Oikopleura dioica</name>
    <name type="common">Tunicate</name>
    <dbReference type="NCBI Taxonomy" id="34765"/>
    <lineage>
        <taxon>Eukaryota</taxon>
        <taxon>Metazoa</taxon>
        <taxon>Chordata</taxon>
        <taxon>Tunicata</taxon>
        <taxon>Appendicularia</taxon>
        <taxon>Copelata</taxon>
        <taxon>Oikopleuridae</taxon>
        <taxon>Oikopleura</taxon>
    </lineage>
</organism>
<gene>
    <name evidence="12" type="ORF">OKIOD_LOCUS2765</name>
</gene>
<evidence type="ECO:0000256" key="2">
    <source>
        <dbReference type="ARBA" id="ARBA00022801"/>
    </source>
</evidence>
<dbReference type="Gene3D" id="3.40.50.12390">
    <property type="match status" value="2"/>
</dbReference>
<evidence type="ECO:0000259" key="10">
    <source>
        <dbReference type="Pfam" id="PF18332"/>
    </source>
</evidence>
<dbReference type="PANTHER" id="PTHR12341">
    <property type="entry name" value="5'-&gt;3' EXORIBONUCLEASE"/>
    <property type="match status" value="1"/>
</dbReference>
<feature type="compositionally biased region" description="Polar residues" evidence="6">
    <location>
        <begin position="1290"/>
        <end position="1321"/>
    </location>
</feature>
<dbReference type="InterPro" id="IPR041412">
    <property type="entry name" value="Xrn1_helical"/>
</dbReference>
<dbReference type="PANTHER" id="PTHR12341:SF7">
    <property type="entry name" value="5'-3' EXORIBONUCLEASE 1"/>
    <property type="match status" value="1"/>
</dbReference>
<feature type="compositionally biased region" description="Basic and acidic residues" evidence="6">
    <location>
        <begin position="1450"/>
        <end position="1460"/>
    </location>
</feature>
<feature type="domain" description="Xrn1 N-terminal" evidence="7">
    <location>
        <begin position="1"/>
        <end position="145"/>
    </location>
</feature>
<dbReference type="Gene3D" id="1.25.40.1050">
    <property type="match status" value="1"/>
</dbReference>
<feature type="compositionally biased region" description="Polar residues" evidence="6">
    <location>
        <begin position="1265"/>
        <end position="1275"/>
    </location>
</feature>
<dbReference type="InterPro" id="IPR041385">
    <property type="entry name" value="SH3_12"/>
</dbReference>
<dbReference type="InterPro" id="IPR027073">
    <property type="entry name" value="5_3_exoribonuclease"/>
</dbReference>
<feature type="region of interest" description="Disordered" evidence="6">
    <location>
        <begin position="1104"/>
        <end position="1139"/>
    </location>
</feature>
<dbReference type="Pfam" id="PF18334">
    <property type="entry name" value="XRN1_D2_D3"/>
    <property type="match status" value="1"/>
</dbReference>
<feature type="region of interest" description="Disordered" evidence="6">
    <location>
        <begin position="1351"/>
        <end position="1381"/>
    </location>
</feature>
<dbReference type="Gene3D" id="2.170.260.40">
    <property type="match status" value="1"/>
</dbReference>
<dbReference type="InterPro" id="IPR016494">
    <property type="entry name" value="5_3_exoribonuclease_1"/>
</dbReference>
<dbReference type="InterPro" id="IPR040992">
    <property type="entry name" value="XRN1_D1"/>
</dbReference>
<feature type="region of interest" description="Disordered" evidence="6">
    <location>
        <begin position="1542"/>
        <end position="1567"/>
    </location>
</feature>
<keyword evidence="13" id="KW-1185">Reference proteome</keyword>
<evidence type="ECO:0000256" key="5">
    <source>
        <dbReference type="PIRNR" id="PIRNR006743"/>
    </source>
</evidence>
<dbReference type="Pfam" id="PF17846">
    <property type="entry name" value="XRN_M"/>
    <property type="match status" value="1"/>
</dbReference>
<keyword evidence="3 5" id="KW-0269">Exonuclease</keyword>
<evidence type="ECO:0000259" key="8">
    <source>
        <dbReference type="Pfam" id="PF17846"/>
    </source>
</evidence>
<feature type="compositionally biased region" description="Basic and acidic residues" evidence="6">
    <location>
        <begin position="1108"/>
        <end position="1122"/>
    </location>
</feature>
<dbReference type="Pfam" id="PF18332">
    <property type="entry name" value="XRN1_D1"/>
    <property type="match status" value="1"/>
</dbReference>
<keyword evidence="5" id="KW-0694">RNA-binding</keyword>
<feature type="compositionally biased region" description="Basic and acidic residues" evidence="6">
    <location>
        <begin position="22"/>
        <end position="46"/>
    </location>
</feature>
<feature type="region of interest" description="Disordered" evidence="6">
    <location>
        <begin position="1246"/>
        <end position="1275"/>
    </location>
</feature>
<feature type="domain" description="Exoribonuclease Xrn1 D2/D3" evidence="11">
    <location>
        <begin position="765"/>
        <end position="997"/>
    </location>
</feature>
<evidence type="ECO:0000259" key="7">
    <source>
        <dbReference type="Pfam" id="PF03159"/>
    </source>
</evidence>
<feature type="domain" description="5'-3' exoribonuclease 1 SH3-like" evidence="9">
    <location>
        <begin position="1021"/>
        <end position="1100"/>
    </location>
</feature>
<feature type="region of interest" description="Disordered" evidence="6">
    <location>
        <begin position="1582"/>
        <end position="1614"/>
    </location>
</feature>
<evidence type="ECO:0000256" key="4">
    <source>
        <dbReference type="ARBA" id="ARBA00038299"/>
    </source>
</evidence>
<sequence length="1614" mass="182909">MAVDGVAPRAKMNQQRSRRFRSAKEAEENEKKAREKGEALPKEGKFDSNVITPGTGFMVRLDKQLRYFINNKITHDDAWRGIKVFLSGHETPGEGEHKIMEYIRHQRTLPEHDPRTRHCLYGLDADLIMLGLATHEPNFSLLREEIQFTKSKDKMMRDYIHHEFKNLRSSLASRKEAGEIQIEYDLERLIDDWVLMGFLVGNDFVPHLPNMHIKQDHLPVLYRCYTKVVPKLGKYLTERGSIDLDVLEEFFFELAENEREQFENSQADDKYLAGKRSMMKESHGSGATAHGPRIQKKLDELEALALEQEEEGLFEGDTTQGDLVPIDAREIGTDFGIWDDVTKQEFVDYRNSYYHAKFNKRLTKDFQFTMKNEYIRALQWIMHYYYNGVQSWGWYFPFHYSPFISDLVNLKECNLKYDYGKPFLPFEQLLAVLPASSGKVALPEVFHSLMDSPSSPIIDFYPTEFETDLNGKMQDWEAVVLIPFIDENRLYEAMKPALAKLSPFDKCRNIHSPCNVFEYDPKIEPYHYPSPIPESFPHLEACRSKSYEVPTHEGIWKLNLEAVRYGLLKPSMELLRPGFPTLFHIEHYAELERNGVKIFNMASRGENMMLYIGKHLPDSDWCKNIPKTMQDMCKKWLGKNVAVGWPHCYSAKVVEVSSVKHRAYFKNTDERKNVVGISDNNKFGFEQQLGIVEDALKERWGISLGETDYLIHAKPLIGRKVVYSGSKPKVEKVFGDVQVYPLQTCVRELTTEEPYKKIHDVGGLFTADKRVFCLSPKFYGCSALVTGINEDGLVSVEVTQHEHIDVEVARQSATPEGELKWFPGWRAAQATGISSYMVSRITGHFYVDMPGEKNQRRNIGLSLRSNKGKGMEAPGFTMKKEEEDNRIEWLYSSALIDCLNKYIDEYREVFDILHDKFDAGDGRNNSSVEITASDIFPDSENVNKNIDELAKFIKTLECSQSPTVECGIERLSKTEIDALVKLVDHAKANETKVVLKKNFSPKLLYAHVDGVGRTDPDGKTKFTLWDRVVNCRGDTAVPLGWQGTVIGTIPEKAATTGVGSSIQSPMCNILWDKPFMGGSNLNGMCPPRRGYRLPEFCLLNLNKKRQAQNREQKTRKGTEKKKVQIHKRPSESGDGFSTMPADFMSKLKQIVPNARMESGQKQAVLKPEPIKPAPHVDPSIISSQQMPPTNVFQNQQVRMPINPLVSPQGVMHHQKTIPPQVMNQPRGPAMVPTQIMANLNSRQMMGMNKSANKNGNKRPDRQVYNPGNRSQASSKIAENALKSVLKIGRSSGSPFESPAASNNGSRNSTPTANVEANGSETNRPREVKENVERLPIGPPDNTTKGFKKAFIRSPRSETHGAENIDDQTAKEETKRGYWEAGEPLPEMIQQYIALKQREARERAGVVGEPEAPAQEERKITEEANEVDAQAVPNDGDEANQDTSSTGTASEELKDIMRGATDDQDDEWSSSGSEEVVKPQPRSPASRKAHEDSFCPPWMPLPTEEERQRNQKLVQEDPQAAVDYLMELVKKSDKLGLEWKQKEEAKKRLESASQPLASTSEKDLLNGKGLDGFDKFSEADLKIATEEEGNSSTKKGQKKSAPRRKMAANFGGMKK</sequence>
<feature type="domain" description="5'-3' exoribonuclease 1 D1" evidence="10">
    <location>
        <begin position="578"/>
        <end position="752"/>
    </location>
</feature>